<organism evidence="2 3">
    <name type="scientific">Lysinibacillus fusiformis</name>
    <dbReference type="NCBI Taxonomy" id="28031"/>
    <lineage>
        <taxon>Bacteria</taxon>
        <taxon>Bacillati</taxon>
        <taxon>Bacillota</taxon>
        <taxon>Bacilli</taxon>
        <taxon>Bacillales</taxon>
        <taxon>Bacillaceae</taxon>
        <taxon>Lysinibacillus</taxon>
    </lineage>
</organism>
<evidence type="ECO:0000313" key="2">
    <source>
        <dbReference type="EMBL" id="ODV54203.1"/>
    </source>
</evidence>
<evidence type="ECO:0000256" key="1">
    <source>
        <dbReference type="SAM" id="MobiDB-lite"/>
    </source>
</evidence>
<feature type="region of interest" description="Disordered" evidence="1">
    <location>
        <begin position="43"/>
        <end position="63"/>
    </location>
</feature>
<dbReference type="AlphaFoldDB" id="A0A1E4R150"/>
<proteinExistence type="predicted"/>
<reference evidence="2 3" key="1">
    <citation type="submission" date="2016-09" db="EMBL/GenBank/DDBJ databases">
        <title>Draft genome sequence of the soil isolate, Lysinibacillus fusiformis M5, a potential hypoxanthine producer.</title>
        <authorList>
            <person name="Gallegos-Monterrosa R."/>
            <person name="Maroti G."/>
            <person name="Balint B."/>
            <person name="Kovacs A.T."/>
        </authorList>
    </citation>
    <scope>NUCLEOTIDE SEQUENCE [LARGE SCALE GENOMIC DNA]</scope>
    <source>
        <strain evidence="2 3">M5</strain>
    </source>
</reference>
<dbReference type="Proteomes" id="UP000094784">
    <property type="component" value="Unassembled WGS sequence"/>
</dbReference>
<accession>A0A1E4R150</accession>
<sequence length="63" mass="7058">MKGLMTMEDFKFAQLDSQQLAKINELEKKMGVTLIAYDLSSMPPNNSGAYEENNGTTNNHPSY</sequence>
<protein>
    <submittedName>
        <fullName evidence="2">Uncharacterized protein</fullName>
    </submittedName>
</protein>
<comment type="caution">
    <text evidence="2">The sequence shown here is derived from an EMBL/GenBank/DDBJ whole genome shotgun (WGS) entry which is preliminary data.</text>
</comment>
<gene>
    <name evidence="2" type="ORF">BG258_19300</name>
</gene>
<evidence type="ECO:0000313" key="3">
    <source>
        <dbReference type="Proteomes" id="UP000094784"/>
    </source>
</evidence>
<dbReference type="OrthoDB" id="2739270at2"/>
<dbReference type="EMBL" id="MECQ01000002">
    <property type="protein sequence ID" value="ODV54203.1"/>
    <property type="molecule type" value="Genomic_DNA"/>
</dbReference>
<name>A0A1E4R150_9BACI</name>